<feature type="domain" description="Histidine kinase" evidence="9">
    <location>
        <begin position="285"/>
        <end position="424"/>
    </location>
</feature>
<dbReference type="SMART" id="SM00387">
    <property type="entry name" value="HATPase_c"/>
    <property type="match status" value="1"/>
</dbReference>
<dbReference type="SUPFAM" id="SSF69012">
    <property type="entry name" value="alpha-ketoacid dehydrogenase kinase, N-terminal domain"/>
    <property type="match status" value="1"/>
</dbReference>
<dbReference type="Pfam" id="PF02518">
    <property type="entry name" value="HATPase_c"/>
    <property type="match status" value="1"/>
</dbReference>
<dbReference type="GO" id="GO:0010906">
    <property type="term" value="P:regulation of glucose metabolic process"/>
    <property type="evidence" value="ECO:0007669"/>
    <property type="project" value="TreeGrafter"/>
</dbReference>
<dbReference type="InterPro" id="IPR036784">
    <property type="entry name" value="AK/P_DHK_N_sf"/>
</dbReference>
<reference evidence="10" key="1">
    <citation type="submission" date="2021-02" db="EMBL/GenBank/DDBJ databases">
        <authorList>
            <person name="Nowell W R."/>
        </authorList>
    </citation>
    <scope>NUCLEOTIDE SEQUENCE</scope>
</reference>
<keyword evidence="3 8" id="KW-0808">Transferase</keyword>
<dbReference type="EC" id="2.7.11.-" evidence="8"/>
<gene>
    <name evidence="10" type="ORF">JBS370_LOCUS10664</name>
</gene>
<dbReference type="GO" id="GO:0005524">
    <property type="term" value="F:ATP binding"/>
    <property type="evidence" value="ECO:0007669"/>
    <property type="project" value="UniProtKB-UniRule"/>
</dbReference>
<evidence type="ECO:0000256" key="3">
    <source>
        <dbReference type="ARBA" id="ARBA00022679"/>
    </source>
</evidence>
<dbReference type="Gene3D" id="3.30.565.10">
    <property type="entry name" value="Histidine kinase-like ATPase, C-terminal domain"/>
    <property type="match status" value="1"/>
</dbReference>
<dbReference type="InterPro" id="IPR036890">
    <property type="entry name" value="HATPase_C_sf"/>
</dbReference>
<evidence type="ECO:0000256" key="4">
    <source>
        <dbReference type="ARBA" id="ARBA00022741"/>
    </source>
</evidence>
<dbReference type="InterPro" id="IPR039028">
    <property type="entry name" value="BCKD/PDK"/>
</dbReference>
<dbReference type="InterPro" id="IPR018955">
    <property type="entry name" value="BCDHK/PDK_N"/>
</dbReference>
<dbReference type="PANTHER" id="PTHR11947">
    <property type="entry name" value="PYRUVATE DEHYDROGENASE KINASE"/>
    <property type="match status" value="1"/>
</dbReference>
<keyword evidence="2" id="KW-0597">Phosphoprotein</keyword>
<organism evidence="10 11">
    <name type="scientific">Rotaria sordida</name>
    <dbReference type="NCBI Taxonomy" id="392033"/>
    <lineage>
        <taxon>Eukaryota</taxon>
        <taxon>Metazoa</taxon>
        <taxon>Spiralia</taxon>
        <taxon>Gnathifera</taxon>
        <taxon>Rotifera</taxon>
        <taxon>Eurotatoria</taxon>
        <taxon>Bdelloidea</taxon>
        <taxon>Philodinida</taxon>
        <taxon>Philodinidae</taxon>
        <taxon>Rotaria</taxon>
    </lineage>
</organism>
<dbReference type="GO" id="GO:0005759">
    <property type="term" value="C:mitochondrial matrix"/>
    <property type="evidence" value="ECO:0007669"/>
    <property type="project" value="UniProtKB-SubCell"/>
</dbReference>
<dbReference type="InterPro" id="IPR005467">
    <property type="entry name" value="His_kinase_dom"/>
</dbReference>
<dbReference type="PROSITE" id="PS50109">
    <property type="entry name" value="HIS_KIN"/>
    <property type="match status" value="1"/>
</dbReference>
<evidence type="ECO:0000256" key="7">
    <source>
        <dbReference type="ARBA" id="ARBA00023128"/>
    </source>
</evidence>
<evidence type="ECO:0000256" key="6">
    <source>
        <dbReference type="ARBA" id="ARBA00022840"/>
    </source>
</evidence>
<proteinExistence type="inferred from homology"/>
<keyword evidence="6 8" id="KW-0067">ATP-binding</keyword>
<dbReference type="AlphaFoldDB" id="A0A818W101"/>
<comment type="caution">
    <text evidence="10">The sequence shown here is derived from an EMBL/GenBank/DDBJ whole genome shotgun (WGS) entry which is preliminary data.</text>
</comment>
<evidence type="ECO:0000313" key="11">
    <source>
        <dbReference type="Proteomes" id="UP000663836"/>
    </source>
</evidence>
<dbReference type="Pfam" id="PF10436">
    <property type="entry name" value="BCDHK_Adom3"/>
    <property type="match status" value="1"/>
</dbReference>
<evidence type="ECO:0000256" key="5">
    <source>
        <dbReference type="ARBA" id="ARBA00022777"/>
    </source>
</evidence>
<evidence type="ECO:0000256" key="1">
    <source>
        <dbReference type="ARBA" id="ARBA00006155"/>
    </source>
</evidence>
<comment type="subcellular location">
    <subcellularLocation>
        <location evidence="8">Mitochondrion matrix</location>
    </subcellularLocation>
</comment>
<evidence type="ECO:0000313" key="10">
    <source>
        <dbReference type="EMBL" id="CAF3718928.1"/>
    </source>
</evidence>
<keyword evidence="5 8" id="KW-0418">Kinase</keyword>
<dbReference type="Gene3D" id="1.20.140.20">
    <property type="entry name" value="Alpha-ketoacid/pyruvate dehydrogenase kinase, N-terminal domain"/>
    <property type="match status" value="1"/>
</dbReference>
<evidence type="ECO:0000256" key="2">
    <source>
        <dbReference type="ARBA" id="ARBA00022553"/>
    </source>
</evidence>
<keyword evidence="4 8" id="KW-0547">Nucleotide-binding</keyword>
<dbReference type="EMBL" id="CAJOBD010000785">
    <property type="protein sequence ID" value="CAF3718928.1"/>
    <property type="molecule type" value="Genomic_DNA"/>
</dbReference>
<protein>
    <recommendedName>
        <fullName evidence="8">Protein-serine/threonine kinase</fullName>
        <ecNumber evidence="8">2.7.11.-</ecNumber>
    </recommendedName>
</protein>
<dbReference type="GO" id="GO:0004740">
    <property type="term" value="F:pyruvate dehydrogenase (acetyl-transferring) kinase activity"/>
    <property type="evidence" value="ECO:0007669"/>
    <property type="project" value="TreeGrafter"/>
</dbReference>
<name>A0A818W101_9BILA</name>
<accession>A0A818W101</accession>
<dbReference type="InterPro" id="IPR003594">
    <property type="entry name" value="HATPase_dom"/>
</dbReference>
<comment type="similarity">
    <text evidence="1 8">Belongs to the PDK/BCKDK protein kinase family.</text>
</comment>
<keyword evidence="7 8" id="KW-0496">Mitochondrion</keyword>
<dbReference type="SUPFAM" id="SSF55874">
    <property type="entry name" value="ATPase domain of HSP90 chaperone/DNA topoisomerase II/histidine kinase"/>
    <property type="match status" value="1"/>
</dbReference>
<sequence length="441" mass="50271">MFNTKLNRLLWSSKSCVRLNTNNATNTINNHDIKHTISTTNENGNNRYTTPTEKIIHDKHLANITVTSFYCQTAIEQYATKHSTLLTPLTMMCIGKTEDGSHLLRSAQYLHRDLPIRFAHRIDDFRNLPFVVACNPLLLELHERFIKIFHTLHTFPPIKTLEQEQDFTALLKNTLSCTADTLPLLAEGFRESKRHIKQETLVRSFLDRALTSRLAIKMLIEHHIALRKDKPNYLGAICMSFSPKTLVESATEYVKKVCRSEYGVTPNVKIDGHIHSAFPYIPTPLNYIIPEMLKNAFRATVEHHRNSYSDLPSVGVTIAVNDDELVFRIKDRGGGMPRSLLDKVFDYHFSSSHSADNATSLSYTDFESQLYDQLVTRDHTNKISGYGFGVPTSRAYCEYLNGSLTIETMYGIGTDVYARVGLLTSENRVIRLTLDLVHFVR</sequence>
<dbReference type="PANTHER" id="PTHR11947:SF20">
    <property type="entry name" value="[3-METHYL-2-OXOBUTANOATE DEHYDROGENASE [LIPOAMIDE]] KINASE, MITOCHONDRIAL"/>
    <property type="match status" value="1"/>
</dbReference>
<dbReference type="Proteomes" id="UP000663836">
    <property type="component" value="Unassembled WGS sequence"/>
</dbReference>
<evidence type="ECO:0000259" key="9">
    <source>
        <dbReference type="PROSITE" id="PS50109"/>
    </source>
</evidence>
<evidence type="ECO:0000256" key="8">
    <source>
        <dbReference type="RuleBase" id="RU366032"/>
    </source>
</evidence>